<reference evidence="1 2" key="1">
    <citation type="submission" date="2017-09" db="EMBL/GenBank/DDBJ databases">
        <authorList>
            <person name="Ehlers B."/>
            <person name="Leendertz F.H."/>
        </authorList>
    </citation>
    <scope>NUCLEOTIDE SEQUENCE [LARGE SCALE GENOMIC DNA]</scope>
    <source>
        <strain evidence="1 2">CGMCC 4.7095</strain>
    </source>
</reference>
<name>A0A286E7P7_9ACTN</name>
<dbReference type="Proteomes" id="UP000219072">
    <property type="component" value="Unassembled WGS sequence"/>
</dbReference>
<evidence type="ECO:0000313" key="2">
    <source>
        <dbReference type="Proteomes" id="UP000219072"/>
    </source>
</evidence>
<protein>
    <recommendedName>
        <fullName evidence="3">HEPN domain-containing protein</fullName>
    </recommendedName>
</protein>
<dbReference type="EMBL" id="OCNE01000028">
    <property type="protein sequence ID" value="SOD66932.1"/>
    <property type="molecule type" value="Genomic_DNA"/>
</dbReference>
<keyword evidence="2" id="KW-1185">Reference proteome</keyword>
<dbReference type="SUPFAM" id="SSF81593">
    <property type="entry name" value="Nucleotidyltransferase substrate binding subunit/domain"/>
    <property type="match status" value="1"/>
</dbReference>
<organism evidence="1 2">
    <name type="scientific">Streptomyces zhaozhouensis</name>
    <dbReference type="NCBI Taxonomy" id="1300267"/>
    <lineage>
        <taxon>Bacteria</taxon>
        <taxon>Bacillati</taxon>
        <taxon>Actinomycetota</taxon>
        <taxon>Actinomycetes</taxon>
        <taxon>Kitasatosporales</taxon>
        <taxon>Streptomycetaceae</taxon>
        <taxon>Streptomyces</taxon>
    </lineage>
</organism>
<evidence type="ECO:0000313" key="1">
    <source>
        <dbReference type="EMBL" id="SOD66932.1"/>
    </source>
</evidence>
<proteinExistence type="predicted"/>
<dbReference type="Gene3D" id="1.20.120.330">
    <property type="entry name" value="Nucleotidyltransferases domain 2"/>
    <property type="match status" value="1"/>
</dbReference>
<sequence length="169" mass="18246">MSYASPFGRLDADHDSVAHTLCLSRTHCVSAPEETLAEYHQAAVAAIERSAPQPAFFLARQLAELTLKALHTSPYRFTHRLDQLLESLAEAGDDLLAGGSEENDLVAFIRDLDACDSAGDEGRYPTTRNGTPALANVCCADPALLRALVDRLHTYAQTRLALRQGAATP</sequence>
<accession>A0A286E7P7</accession>
<evidence type="ECO:0008006" key="3">
    <source>
        <dbReference type="Google" id="ProtNLM"/>
    </source>
</evidence>
<dbReference type="RefSeq" id="WP_141514666.1">
    <property type="nucleotide sequence ID" value="NZ_OCNE01000028.1"/>
</dbReference>
<gene>
    <name evidence="1" type="ORF">SAMN06297387_1283</name>
</gene>
<dbReference type="AlphaFoldDB" id="A0A286E7P7"/>
<dbReference type="OrthoDB" id="4203366at2"/>